<organism evidence="4 5">
    <name type="scientific">Denitrobaculum tricleocarpae</name>
    <dbReference type="NCBI Taxonomy" id="2591009"/>
    <lineage>
        <taxon>Bacteria</taxon>
        <taxon>Pseudomonadati</taxon>
        <taxon>Pseudomonadota</taxon>
        <taxon>Alphaproteobacteria</taxon>
        <taxon>Rhodospirillales</taxon>
        <taxon>Rhodospirillaceae</taxon>
        <taxon>Denitrobaculum</taxon>
    </lineage>
</organism>
<evidence type="ECO:0000256" key="2">
    <source>
        <dbReference type="ARBA" id="ARBA00022801"/>
    </source>
</evidence>
<protein>
    <submittedName>
        <fullName evidence="4">Trypsin-like serine protease</fullName>
    </submittedName>
</protein>
<keyword evidence="2" id="KW-0378">Hydrolase</keyword>
<reference evidence="4 5" key="1">
    <citation type="submission" date="2019-06" db="EMBL/GenBank/DDBJ databases">
        <title>Whole genome sequence for Rhodospirillaceae sp. R148.</title>
        <authorList>
            <person name="Wang G."/>
        </authorList>
    </citation>
    <scope>NUCLEOTIDE SEQUENCE [LARGE SCALE GENOMIC DNA]</scope>
    <source>
        <strain evidence="4 5">R148</strain>
    </source>
</reference>
<dbReference type="GO" id="GO:0006508">
    <property type="term" value="P:proteolysis"/>
    <property type="evidence" value="ECO:0007669"/>
    <property type="project" value="UniProtKB-KW"/>
</dbReference>
<dbReference type="PANTHER" id="PTHR43343:SF3">
    <property type="entry name" value="PROTEASE DO-LIKE 8, CHLOROPLASTIC"/>
    <property type="match status" value="1"/>
</dbReference>
<evidence type="ECO:0000256" key="3">
    <source>
        <dbReference type="SAM" id="SignalP"/>
    </source>
</evidence>
<dbReference type="PRINTS" id="PR00834">
    <property type="entry name" value="PROTEASES2C"/>
</dbReference>
<dbReference type="Proteomes" id="UP000315252">
    <property type="component" value="Unassembled WGS sequence"/>
</dbReference>
<comment type="caution">
    <text evidence="4">The sequence shown here is derived from an EMBL/GenBank/DDBJ whole genome shotgun (WGS) entry which is preliminary data.</text>
</comment>
<dbReference type="InterPro" id="IPR001940">
    <property type="entry name" value="Peptidase_S1C"/>
</dbReference>
<dbReference type="EMBL" id="VHSH01000009">
    <property type="protein sequence ID" value="TQV75757.1"/>
    <property type="molecule type" value="Genomic_DNA"/>
</dbReference>
<sequence>MERVLKAFCIGIFALPLAHSAPLQADHAETAWKIASPSVVSVQPTWPGYNRPGFGAPQGTAPEGTGVAILEEGLIVTAAHVVARATEVKVRDHEGNQIAAKILAIDGASDIALLRIDAPTQPIEIASDRPATGAHVCAIANAFGLDLSITCGIVSANARSGIGFNPIEDFIQTDAAVNPGASGGALIDEEGRLVGMLSAIFTKESDANAGVNFAVSAELLRTRVDKMLESQDQVEPQPAR</sequence>
<dbReference type="Pfam" id="PF13365">
    <property type="entry name" value="Trypsin_2"/>
    <property type="match status" value="1"/>
</dbReference>
<feature type="chain" id="PRO_5022071989" evidence="3">
    <location>
        <begin position="26"/>
        <end position="240"/>
    </location>
</feature>
<dbReference type="InterPro" id="IPR051201">
    <property type="entry name" value="Chloro_Bact_Ser_Proteases"/>
</dbReference>
<dbReference type="RefSeq" id="WP_142898745.1">
    <property type="nucleotide sequence ID" value="NZ_ML660060.1"/>
</dbReference>
<feature type="signal peptide" evidence="3">
    <location>
        <begin position="1"/>
        <end position="25"/>
    </location>
</feature>
<dbReference type="GO" id="GO:0004252">
    <property type="term" value="F:serine-type endopeptidase activity"/>
    <property type="evidence" value="ECO:0007669"/>
    <property type="project" value="InterPro"/>
</dbReference>
<proteinExistence type="predicted"/>
<dbReference type="SUPFAM" id="SSF50494">
    <property type="entry name" value="Trypsin-like serine proteases"/>
    <property type="match status" value="1"/>
</dbReference>
<keyword evidence="3" id="KW-0732">Signal</keyword>
<keyword evidence="5" id="KW-1185">Reference proteome</keyword>
<evidence type="ECO:0000256" key="1">
    <source>
        <dbReference type="ARBA" id="ARBA00022670"/>
    </source>
</evidence>
<dbReference type="AlphaFoldDB" id="A0A545TEU8"/>
<accession>A0A545TEU8</accession>
<dbReference type="PANTHER" id="PTHR43343">
    <property type="entry name" value="PEPTIDASE S12"/>
    <property type="match status" value="1"/>
</dbReference>
<dbReference type="Gene3D" id="2.40.10.120">
    <property type="match status" value="1"/>
</dbReference>
<keyword evidence="1 4" id="KW-0645">Protease</keyword>
<dbReference type="InterPro" id="IPR009003">
    <property type="entry name" value="Peptidase_S1_PA"/>
</dbReference>
<gene>
    <name evidence="4" type="ORF">FKG95_22865</name>
</gene>
<evidence type="ECO:0000313" key="4">
    <source>
        <dbReference type="EMBL" id="TQV75757.1"/>
    </source>
</evidence>
<evidence type="ECO:0000313" key="5">
    <source>
        <dbReference type="Proteomes" id="UP000315252"/>
    </source>
</evidence>
<name>A0A545TEU8_9PROT</name>
<dbReference type="OrthoDB" id="7358927at2"/>